<evidence type="ECO:0000256" key="2">
    <source>
        <dbReference type="ARBA" id="ARBA00023239"/>
    </source>
</evidence>
<organism evidence="4 5">
    <name type="scientific">Hamadaea flava</name>
    <dbReference type="NCBI Taxonomy" id="1742688"/>
    <lineage>
        <taxon>Bacteria</taxon>
        <taxon>Bacillati</taxon>
        <taxon>Actinomycetota</taxon>
        <taxon>Actinomycetes</taxon>
        <taxon>Micromonosporales</taxon>
        <taxon>Micromonosporaceae</taxon>
        <taxon>Hamadaea</taxon>
    </lineage>
</organism>
<evidence type="ECO:0000313" key="5">
    <source>
        <dbReference type="Proteomes" id="UP001595816"/>
    </source>
</evidence>
<dbReference type="CDD" id="cd06558">
    <property type="entry name" value="crotonase-like"/>
    <property type="match status" value="1"/>
</dbReference>
<dbReference type="Gene3D" id="1.10.12.10">
    <property type="entry name" value="Lyase 2-enoyl-coa Hydratase, Chain A, domain 2"/>
    <property type="match status" value="1"/>
</dbReference>
<dbReference type="RefSeq" id="WP_253762097.1">
    <property type="nucleotide sequence ID" value="NZ_JAMZDZ010000001.1"/>
</dbReference>
<dbReference type="PROSITE" id="PS00166">
    <property type="entry name" value="ENOYL_COA_HYDRATASE"/>
    <property type="match status" value="1"/>
</dbReference>
<dbReference type="Pfam" id="PF00378">
    <property type="entry name" value="ECH_1"/>
    <property type="match status" value="1"/>
</dbReference>
<protein>
    <submittedName>
        <fullName evidence="4">Enoyl-CoA hydratase/isomerase family protein</fullName>
    </submittedName>
</protein>
<dbReference type="InterPro" id="IPR029045">
    <property type="entry name" value="ClpP/crotonase-like_dom_sf"/>
</dbReference>
<dbReference type="InterPro" id="IPR014748">
    <property type="entry name" value="Enoyl-CoA_hydra_C"/>
</dbReference>
<comment type="similarity">
    <text evidence="1 3">Belongs to the enoyl-CoA hydratase/isomerase family.</text>
</comment>
<gene>
    <name evidence="4" type="ORF">ACFOZ4_40465</name>
</gene>
<evidence type="ECO:0000256" key="1">
    <source>
        <dbReference type="ARBA" id="ARBA00005254"/>
    </source>
</evidence>
<keyword evidence="2" id="KW-0456">Lyase</keyword>
<comment type="caution">
    <text evidence="4">The sequence shown here is derived from an EMBL/GenBank/DDBJ whole genome shotgun (WGS) entry which is preliminary data.</text>
</comment>
<dbReference type="InterPro" id="IPR001753">
    <property type="entry name" value="Enoyl-CoA_hydra/iso"/>
</dbReference>
<dbReference type="EMBL" id="JBHSAY010000035">
    <property type="protein sequence ID" value="MFC4136917.1"/>
    <property type="molecule type" value="Genomic_DNA"/>
</dbReference>
<evidence type="ECO:0000256" key="3">
    <source>
        <dbReference type="RuleBase" id="RU003707"/>
    </source>
</evidence>
<dbReference type="Gene3D" id="3.90.226.10">
    <property type="entry name" value="2-enoyl-CoA Hydratase, Chain A, domain 1"/>
    <property type="match status" value="1"/>
</dbReference>
<sequence>MRIPALPPQLRLSADGPVATLVVDRPDRLNAFTLQMWAALPEAAAAVEEDPEVRVLVIRGPSGGPFSTGADIDEFTTVRREPADAQAYTEVVQRAEAAVSGLSKPVVALIEGWCVGGGCQLALACDVRVAADGASFGITPAKLGIVYPLASTARLVHTVGHATARFLLMTGEVVDAQRALRMGLVDEVCSPHAVRRRAYALARMLAGRAPISVAGAKALIDRVLAGQESDDAWTRELYAASYHSPEYAEGVAAFGERRVPDFRDCAWPSLGRVEA</sequence>
<dbReference type="Proteomes" id="UP001595816">
    <property type="component" value="Unassembled WGS sequence"/>
</dbReference>
<proteinExistence type="inferred from homology"/>
<accession>A0ABV8M2S9</accession>
<reference evidence="5" key="1">
    <citation type="journal article" date="2019" name="Int. J. Syst. Evol. Microbiol.">
        <title>The Global Catalogue of Microorganisms (GCM) 10K type strain sequencing project: providing services to taxonomists for standard genome sequencing and annotation.</title>
        <authorList>
            <consortium name="The Broad Institute Genomics Platform"/>
            <consortium name="The Broad Institute Genome Sequencing Center for Infectious Disease"/>
            <person name="Wu L."/>
            <person name="Ma J."/>
        </authorList>
    </citation>
    <scope>NUCLEOTIDE SEQUENCE [LARGE SCALE GENOMIC DNA]</scope>
    <source>
        <strain evidence="5">CGMCC 4.7289</strain>
    </source>
</reference>
<name>A0ABV8M2S9_9ACTN</name>
<dbReference type="SUPFAM" id="SSF52096">
    <property type="entry name" value="ClpP/crotonase"/>
    <property type="match status" value="1"/>
</dbReference>
<dbReference type="PANTHER" id="PTHR11941:SF127">
    <property type="entry name" value="ENOYL-COA HYDRATASE ECHA18 (ENOYL HYDRASE) (UNSATURATED ACYL-COA HYDRATASE) (CROTONASE)-RELATED"/>
    <property type="match status" value="1"/>
</dbReference>
<evidence type="ECO:0000313" key="4">
    <source>
        <dbReference type="EMBL" id="MFC4136917.1"/>
    </source>
</evidence>
<dbReference type="InterPro" id="IPR018376">
    <property type="entry name" value="Enoyl-CoA_hyd/isom_CS"/>
</dbReference>
<keyword evidence="5" id="KW-1185">Reference proteome</keyword>
<dbReference type="PANTHER" id="PTHR11941">
    <property type="entry name" value="ENOYL-COA HYDRATASE-RELATED"/>
    <property type="match status" value="1"/>
</dbReference>